<evidence type="ECO:0000313" key="1">
    <source>
        <dbReference type="EMBL" id="PIO30620.1"/>
    </source>
</evidence>
<evidence type="ECO:0000313" key="2">
    <source>
        <dbReference type="Proteomes" id="UP000228934"/>
    </source>
</evidence>
<keyword evidence="2" id="KW-1185">Reference proteome</keyword>
<sequence>ECNKKFFFGTYALITHTPRVTPEEVNHALLALKCILAFVIPDQPYDIRIKLARLEFESLEALKEKQVKLSYESLSESTPEKDNLFIDEN</sequence>
<organism evidence="1 2">
    <name type="scientific">Aquarana catesbeiana</name>
    <name type="common">American bullfrog</name>
    <name type="synonym">Rana catesbeiana</name>
    <dbReference type="NCBI Taxonomy" id="8400"/>
    <lineage>
        <taxon>Eukaryota</taxon>
        <taxon>Metazoa</taxon>
        <taxon>Chordata</taxon>
        <taxon>Craniata</taxon>
        <taxon>Vertebrata</taxon>
        <taxon>Euteleostomi</taxon>
        <taxon>Amphibia</taxon>
        <taxon>Batrachia</taxon>
        <taxon>Anura</taxon>
        <taxon>Neobatrachia</taxon>
        <taxon>Ranoidea</taxon>
        <taxon>Ranidae</taxon>
        <taxon>Aquarana</taxon>
    </lineage>
</organism>
<accession>A0A2G9RRW3</accession>
<feature type="non-terminal residue" evidence="1">
    <location>
        <position position="1"/>
    </location>
</feature>
<name>A0A2G9RRW3_AQUCT</name>
<dbReference type="Proteomes" id="UP000228934">
    <property type="component" value="Unassembled WGS sequence"/>
</dbReference>
<dbReference type="OrthoDB" id="296386at2759"/>
<proteinExistence type="predicted"/>
<reference evidence="2" key="1">
    <citation type="journal article" date="2017" name="Nat. Commun.">
        <title>The North American bullfrog draft genome provides insight into hormonal regulation of long noncoding RNA.</title>
        <authorList>
            <person name="Hammond S.A."/>
            <person name="Warren R.L."/>
            <person name="Vandervalk B.P."/>
            <person name="Kucuk E."/>
            <person name="Khan H."/>
            <person name="Gibb E.A."/>
            <person name="Pandoh P."/>
            <person name="Kirk H."/>
            <person name="Zhao Y."/>
            <person name="Jones M."/>
            <person name="Mungall A.J."/>
            <person name="Coope R."/>
            <person name="Pleasance S."/>
            <person name="Moore R.A."/>
            <person name="Holt R.A."/>
            <person name="Round J.M."/>
            <person name="Ohora S."/>
            <person name="Walle B.V."/>
            <person name="Veldhoen N."/>
            <person name="Helbing C.C."/>
            <person name="Birol I."/>
        </authorList>
    </citation>
    <scope>NUCLEOTIDE SEQUENCE [LARGE SCALE GENOMIC DNA]</scope>
</reference>
<dbReference type="AlphaFoldDB" id="A0A2G9RRW3"/>
<dbReference type="EMBL" id="KV935773">
    <property type="protein sequence ID" value="PIO30620.1"/>
    <property type="molecule type" value="Genomic_DNA"/>
</dbReference>
<protein>
    <submittedName>
        <fullName evidence="1">Uncharacterized protein</fullName>
    </submittedName>
</protein>
<gene>
    <name evidence="1" type="ORF">AB205_0084810</name>
</gene>